<protein>
    <submittedName>
        <fullName evidence="2">Uncharacterized protein</fullName>
    </submittedName>
</protein>
<sequence>MRAWGAVAMMCLLVGAPTHADAQGLQGGTGARSYTVARGRTIPLGQHYASSNCVFTGVPQVAVLQNPTLGTVGQAMVQTTVENTPLDASGKPRPASHMECVGKPMTVLEVRYTAGSTKGTESFSYQLTYPGGNSGRIDARITIR</sequence>
<evidence type="ECO:0000313" key="3">
    <source>
        <dbReference type="Proteomes" id="UP000532010"/>
    </source>
</evidence>
<feature type="chain" id="PRO_5030904392" evidence="1">
    <location>
        <begin position="21"/>
        <end position="144"/>
    </location>
</feature>
<comment type="caution">
    <text evidence="2">The sequence shown here is derived from an EMBL/GenBank/DDBJ whole genome shotgun (WGS) entry which is preliminary data.</text>
</comment>
<name>A0A7W4YVH2_9HYPH</name>
<reference evidence="2 3" key="1">
    <citation type="submission" date="2020-08" db="EMBL/GenBank/DDBJ databases">
        <title>The Agave Microbiome: Exploring the role of microbial communities in plant adaptations to desert environments.</title>
        <authorList>
            <person name="Partida-Martinez L.P."/>
        </authorList>
    </citation>
    <scope>NUCLEOTIDE SEQUENCE [LARGE SCALE GENOMIC DNA]</scope>
    <source>
        <strain evidence="2 3">AT3.9</strain>
    </source>
</reference>
<evidence type="ECO:0000256" key="1">
    <source>
        <dbReference type="SAM" id="SignalP"/>
    </source>
</evidence>
<dbReference type="Proteomes" id="UP000532010">
    <property type="component" value="Unassembled WGS sequence"/>
</dbReference>
<gene>
    <name evidence="2" type="ORF">FHR70_001496</name>
</gene>
<keyword evidence="3" id="KW-1185">Reference proteome</keyword>
<feature type="signal peptide" evidence="1">
    <location>
        <begin position="1"/>
        <end position="20"/>
    </location>
</feature>
<accession>A0A7W4YVH2</accession>
<proteinExistence type="predicted"/>
<dbReference type="AlphaFoldDB" id="A0A7W4YVH2"/>
<organism evidence="2 3">
    <name type="scientific">Microvirga lupini</name>
    <dbReference type="NCBI Taxonomy" id="420324"/>
    <lineage>
        <taxon>Bacteria</taxon>
        <taxon>Pseudomonadati</taxon>
        <taxon>Pseudomonadota</taxon>
        <taxon>Alphaproteobacteria</taxon>
        <taxon>Hyphomicrobiales</taxon>
        <taxon>Methylobacteriaceae</taxon>
        <taxon>Microvirga</taxon>
    </lineage>
</organism>
<dbReference type="EMBL" id="JACHWB010000002">
    <property type="protein sequence ID" value="MBB3018442.1"/>
    <property type="molecule type" value="Genomic_DNA"/>
</dbReference>
<evidence type="ECO:0000313" key="2">
    <source>
        <dbReference type="EMBL" id="MBB3018442.1"/>
    </source>
</evidence>
<keyword evidence="1" id="KW-0732">Signal</keyword>